<dbReference type="EMBL" id="FNFE01000008">
    <property type="protein sequence ID" value="SDK89325.1"/>
    <property type="molecule type" value="Genomic_DNA"/>
</dbReference>
<reference evidence="2" key="1">
    <citation type="submission" date="2016-10" db="EMBL/GenBank/DDBJ databases">
        <authorList>
            <person name="Varghese N."/>
            <person name="Submissions S."/>
        </authorList>
    </citation>
    <scope>NUCLEOTIDE SEQUENCE [LARGE SCALE GENOMIC DNA]</scope>
    <source>
        <strain evidence="2">B4,CECT 8067,JCM 17497</strain>
    </source>
</reference>
<proteinExistence type="predicted"/>
<name>A0A1G9FLU5_9EURY</name>
<dbReference type="AlphaFoldDB" id="A0A1G9FLU5"/>
<dbReference type="Proteomes" id="UP000198882">
    <property type="component" value="Unassembled WGS sequence"/>
</dbReference>
<evidence type="ECO:0008006" key="3">
    <source>
        <dbReference type="Google" id="ProtNLM"/>
    </source>
</evidence>
<organism evidence="1 2">
    <name type="scientific">Natronorubrum texcoconense</name>
    <dbReference type="NCBI Taxonomy" id="1095776"/>
    <lineage>
        <taxon>Archaea</taxon>
        <taxon>Methanobacteriati</taxon>
        <taxon>Methanobacteriota</taxon>
        <taxon>Stenosarchaea group</taxon>
        <taxon>Halobacteria</taxon>
        <taxon>Halobacteriales</taxon>
        <taxon>Natrialbaceae</taxon>
        <taxon>Natronorubrum</taxon>
    </lineage>
</organism>
<protein>
    <recommendedName>
        <fullName evidence="3">7-cyano-7-deazaguanine synthase (Queuosine biosynthesis)</fullName>
    </recommendedName>
</protein>
<gene>
    <name evidence="1" type="ORF">SAMN04515672_4193</name>
</gene>
<accession>A0A1G9FLU5</accession>
<keyword evidence="2" id="KW-1185">Reference proteome</keyword>
<sequence>MDCIPEFETINGSDAFCTRLYSVDSTANSAQPTLWRDLDLTMSSIVIDHVSADGTTLECDVRTSPALERFFSGESFRTEYDVPIEDVPDAVLVIPVLAQVCPVAWANGADVYVDEVDATFAAALDDVQASLCSMHDFLEGGTLYAKETVDVQREAGGESGLLFTGGVDSTCSYVRHREEEPTLISIRGWTITPDAADDDKWDHLRSRASSFADDHGLETAFVESNMLSFLAHPMLLAHYKRHVDGAWYSSVGHGLGLLGLCAPMAYARGMDDLYVAATHWEGIDLEWGSRPDIDDHVRWAGTQCHHDSYDLTRQERLDAIADYIEAEAPALQLQTCNVRMDGNCGECEKCYRTAVGLRLSGLEPTDHGYQFEHEDYREIRTALEEGRWVLGQDERYMWEDIRDRARETEPSSPDEAAFFAWLDDADLDELVSESRSPLSHRILHAGARNTPARVYNTVYPAWRSAKSGLQRVRSR</sequence>
<evidence type="ECO:0000313" key="1">
    <source>
        <dbReference type="EMBL" id="SDK89325.1"/>
    </source>
</evidence>
<evidence type="ECO:0000313" key="2">
    <source>
        <dbReference type="Proteomes" id="UP000198882"/>
    </source>
</evidence>